<dbReference type="InterPro" id="IPR025204">
    <property type="entry name" value="CENP-L"/>
</dbReference>
<organism evidence="1 2">
    <name type="scientific">Candida verbasci</name>
    <dbReference type="NCBI Taxonomy" id="1227364"/>
    <lineage>
        <taxon>Eukaryota</taxon>
        <taxon>Fungi</taxon>
        <taxon>Dikarya</taxon>
        <taxon>Ascomycota</taxon>
        <taxon>Saccharomycotina</taxon>
        <taxon>Pichiomycetes</taxon>
        <taxon>Debaryomycetaceae</taxon>
        <taxon>Candida/Lodderomyces clade</taxon>
        <taxon>Candida</taxon>
    </lineage>
</organism>
<protein>
    <submittedName>
        <fullName evidence="1">Uncharacterized protein</fullName>
    </submittedName>
</protein>
<name>A0A9W4TVK4_9ASCO</name>
<dbReference type="OrthoDB" id="4023747at2759"/>
<evidence type="ECO:0000313" key="1">
    <source>
        <dbReference type="EMBL" id="CAI5758210.1"/>
    </source>
</evidence>
<gene>
    <name evidence="1" type="ORF">CANVERA_P2723</name>
</gene>
<dbReference type="EMBL" id="CANTUO010000002">
    <property type="protein sequence ID" value="CAI5758210.1"/>
    <property type="molecule type" value="Genomic_DNA"/>
</dbReference>
<dbReference type="AlphaFoldDB" id="A0A9W4TVK4"/>
<sequence length="274" mass="32635">MSNDLTDIVLNQQFKTYKTNSLLTPDADKLTTTQLSKLRSLLANFIYDRYQQYLKSQEEEPRYESWRDILNEIMIKNNTLEYEGRKLQYLIVCHRSEIKLFSKQIYLFIKNDLRYRQKLVLILNKVQSTYQYVNEYIMETLEDINEIPMIIKPMRLNVIPKIINGLSDQLKLYDIQLIYTPPIKTDSLKNMIIDINKLDLQEINKGELYNNICEYLYKQTKIKFNKITLVKFTSALISLNNDGKFKINYMIDDLNSINRVIWLLIDSIRQSIVV</sequence>
<dbReference type="Pfam" id="PF13092">
    <property type="entry name" value="CENP-L"/>
    <property type="match status" value="1"/>
</dbReference>
<proteinExistence type="predicted"/>
<keyword evidence="2" id="KW-1185">Reference proteome</keyword>
<reference evidence="1" key="1">
    <citation type="submission" date="2022-12" db="EMBL/GenBank/DDBJ databases">
        <authorList>
            <person name="Brejova B."/>
        </authorList>
    </citation>
    <scope>NUCLEOTIDE SEQUENCE</scope>
</reference>
<evidence type="ECO:0000313" key="2">
    <source>
        <dbReference type="Proteomes" id="UP001152885"/>
    </source>
</evidence>
<comment type="caution">
    <text evidence="1">The sequence shown here is derived from an EMBL/GenBank/DDBJ whole genome shotgun (WGS) entry which is preliminary data.</text>
</comment>
<dbReference type="Proteomes" id="UP001152885">
    <property type="component" value="Unassembled WGS sequence"/>
</dbReference>
<accession>A0A9W4TVK4</accession>